<keyword evidence="1" id="KW-0812">Transmembrane</keyword>
<keyword evidence="3" id="KW-1185">Reference proteome</keyword>
<dbReference type="EMBL" id="JABFAD010333897">
    <property type="protein sequence ID" value="MBA0820250.1"/>
    <property type="molecule type" value="Genomic_DNA"/>
</dbReference>
<organism evidence="2 3">
    <name type="scientific">Gossypium harknessii</name>
    <dbReference type="NCBI Taxonomy" id="34285"/>
    <lineage>
        <taxon>Eukaryota</taxon>
        <taxon>Viridiplantae</taxon>
        <taxon>Streptophyta</taxon>
        <taxon>Embryophyta</taxon>
        <taxon>Tracheophyta</taxon>
        <taxon>Spermatophyta</taxon>
        <taxon>Magnoliopsida</taxon>
        <taxon>eudicotyledons</taxon>
        <taxon>Gunneridae</taxon>
        <taxon>Pentapetalae</taxon>
        <taxon>rosids</taxon>
        <taxon>malvids</taxon>
        <taxon>Malvales</taxon>
        <taxon>Malvaceae</taxon>
        <taxon>Malvoideae</taxon>
        <taxon>Gossypium</taxon>
    </lineage>
</organism>
<comment type="caution">
    <text evidence="2">The sequence shown here is derived from an EMBL/GenBank/DDBJ whole genome shotgun (WGS) entry which is preliminary data.</text>
</comment>
<dbReference type="OrthoDB" id="996652at2759"/>
<feature type="transmembrane region" description="Helical" evidence="1">
    <location>
        <begin position="12"/>
        <end position="30"/>
    </location>
</feature>
<feature type="non-terminal residue" evidence="2">
    <location>
        <position position="1"/>
    </location>
</feature>
<evidence type="ECO:0000256" key="1">
    <source>
        <dbReference type="SAM" id="Phobius"/>
    </source>
</evidence>
<dbReference type="Proteomes" id="UP000593560">
    <property type="component" value="Unassembled WGS sequence"/>
</dbReference>
<feature type="transmembrane region" description="Helical" evidence="1">
    <location>
        <begin position="42"/>
        <end position="63"/>
    </location>
</feature>
<keyword evidence="1" id="KW-1133">Transmembrane helix</keyword>
<evidence type="ECO:0000313" key="3">
    <source>
        <dbReference type="Proteomes" id="UP000593560"/>
    </source>
</evidence>
<feature type="non-terminal residue" evidence="2">
    <location>
        <position position="199"/>
    </location>
</feature>
<sequence>GVPLYSSLCCESLLCGGVFVCVCAWISRFVRWRFMCWEMLSLSLILGELDGIAGLLNRLYWWLSRKVSRAWPDLGVRFVLLCAFIAVLGYGGGHKCAAEKIKFFRRRRNYVPGLKISMVHKEEVSFVALSEGVILVKFGAIDDRTRIVNLSPWLFDWCLFALLLLLMTKNVGEAIGEVLAIDWRDRDGVIKNDVDEYGS</sequence>
<protein>
    <submittedName>
        <fullName evidence="2">Uncharacterized protein</fullName>
    </submittedName>
</protein>
<keyword evidence="1" id="KW-0472">Membrane</keyword>
<feature type="transmembrane region" description="Helical" evidence="1">
    <location>
        <begin position="75"/>
        <end position="98"/>
    </location>
</feature>
<name>A0A7J9IDR6_9ROSI</name>
<proteinExistence type="predicted"/>
<gene>
    <name evidence="2" type="ORF">Gohar_019736</name>
</gene>
<reference evidence="2 3" key="1">
    <citation type="journal article" date="2019" name="Genome Biol. Evol.">
        <title>Insights into the evolution of the New World diploid cottons (Gossypium, subgenus Houzingenia) based on genome sequencing.</title>
        <authorList>
            <person name="Grover C.E."/>
            <person name="Arick M.A. 2nd"/>
            <person name="Thrash A."/>
            <person name="Conover J.L."/>
            <person name="Sanders W.S."/>
            <person name="Peterson D.G."/>
            <person name="Frelichowski J.E."/>
            <person name="Scheffler J.A."/>
            <person name="Scheffler B.E."/>
            <person name="Wendel J.F."/>
        </authorList>
    </citation>
    <scope>NUCLEOTIDE SEQUENCE [LARGE SCALE GENOMIC DNA]</scope>
    <source>
        <strain evidence="2">0</strain>
        <tissue evidence="2">Leaf</tissue>
    </source>
</reference>
<dbReference type="AlphaFoldDB" id="A0A7J9IDR6"/>
<accession>A0A7J9IDR6</accession>
<evidence type="ECO:0000313" key="2">
    <source>
        <dbReference type="EMBL" id="MBA0820250.1"/>
    </source>
</evidence>